<evidence type="ECO:0000313" key="2">
    <source>
        <dbReference type="Proteomes" id="UP000653099"/>
    </source>
</evidence>
<sequence>MTNSYVCPNCERVEGRPYRVRLIVLTCPDCGDNGRFLNRTLVDRLREVPESDRPDDWGEMPLDARLEYAIREGVLDVSFTGPLHAE</sequence>
<organism evidence="1 2">
    <name type="scientific">Halobellus salinus</name>
    <dbReference type="NCBI Taxonomy" id="931585"/>
    <lineage>
        <taxon>Archaea</taxon>
        <taxon>Methanobacteriati</taxon>
        <taxon>Methanobacteriota</taxon>
        <taxon>Stenosarchaea group</taxon>
        <taxon>Halobacteria</taxon>
        <taxon>Halobacteriales</taxon>
        <taxon>Haloferacaceae</taxon>
        <taxon>Halobellus</taxon>
    </lineage>
</organism>
<accession>A0A830EEP8</accession>
<keyword evidence="2" id="KW-1185">Reference proteome</keyword>
<reference evidence="1" key="1">
    <citation type="journal article" date="2014" name="Int. J. Syst. Evol. Microbiol.">
        <title>Complete genome sequence of Corynebacterium casei LMG S-19264T (=DSM 44701T), isolated from a smear-ripened cheese.</title>
        <authorList>
            <consortium name="US DOE Joint Genome Institute (JGI-PGF)"/>
            <person name="Walter F."/>
            <person name="Albersmeier A."/>
            <person name="Kalinowski J."/>
            <person name="Ruckert C."/>
        </authorList>
    </citation>
    <scope>NUCLEOTIDE SEQUENCE</scope>
    <source>
        <strain evidence="1">JCM 14359</strain>
    </source>
</reference>
<evidence type="ECO:0008006" key="3">
    <source>
        <dbReference type="Google" id="ProtNLM"/>
    </source>
</evidence>
<protein>
    <recommendedName>
        <fullName evidence="3">Small CPxCG-related zinc finger protein</fullName>
    </recommendedName>
</protein>
<proteinExistence type="predicted"/>
<evidence type="ECO:0000313" key="1">
    <source>
        <dbReference type="EMBL" id="GGJ02926.1"/>
    </source>
</evidence>
<comment type="caution">
    <text evidence="1">The sequence shown here is derived from an EMBL/GenBank/DDBJ whole genome shotgun (WGS) entry which is preliminary data.</text>
</comment>
<dbReference type="AlphaFoldDB" id="A0A830EEP8"/>
<dbReference type="OrthoDB" id="238199at2157"/>
<dbReference type="Proteomes" id="UP000653099">
    <property type="component" value="Unassembled WGS sequence"/>
</dbReference>
<reference evidence="1" key="2">
    <citation type="submission" date="2020-09" db="EMBL/GenBank/DDBJ databases">
        <authorList>
            <person name="Sun Q."/>
            <person name="Ohkuma M."/>
        </authorList>
    </citation>
    <scope>NUCLEOTIDE SEQUENCE</scope>
    <source>
        <strain evidence="1">JCM 14359</strain>
    </source>
</reference>
<gene>
    <name evidence="1" type="ORF">GCM10008995_10890</name>
</gene>
<dbReference type="EMBL" id="BMOC01000005">
    <property type="protein sequence ID" value="GGJ02926.1"/>
    <property type="molecule type" value="Genomic_DNA"/>
</dbReference>
<dbReference type="RefSeq" id="WP_188786389.1">
    <property type="nucleotide sequence ID" value="NZ_BMOC01000005.1"/>
</dbReference>
<name>A0A830EEP8_9EURY</name>